<evidence type="ECO:0000256" key="1">
    <source>
        <dbReference type="ARBA" id="ARBA00005083"/>
    </source>
</evidence>
<dbReference type="OrthoDB" id="610608at2759"/>
<keyword evidence="3" id="KW-0560">Oxidoreductase</keyword>
<accession>A0A0J0XVN1</accession>
<dbReference type="Gene3D" id="1.10.45.10">
    <property type="entry name" value="Vanillyl-alcohol Oxidase, Chain A, domain 4"/>
    <property type="match status" value="1"/>
</dbReference>
<dbReference type="Gene3D" id="3.30.70.2520">
    <property type="match status" value="1"/>
</dbReference>
<dbReference type="InterPro" id="IPR016167">
    <property type="entry name" value="FAD-bd_PCMH_sub1"/>
</dbReference>
<evidence type="ECO:0000256" key="4">
    <source>
        <dbReference type="ARBA" id="ARBA00033418"/>
    </source>
</evidence>
<dbReference type="Gene3D" id="3.30.43.10">
    <property type="entry name" value="Uridine Diphospho-n-acetylenolpyruvylglucosamine Reductase, domain 2"/>
    <property type="match status" value="1"/>
</dbReference>
<dbReference type="Proteomes" id="UP000053611">
    <property type="component" value="Unassembled WGS sequence"/>
</dbReference>
<dbReference type="InterPro" id="IPR010031">
    <property type="entry name" value="FAD_lactone_oxidase-like"/>
</dbReference>
<keyword evidence="7" id="KW-1185">Reference proteome</keyword>
<dbReference type="SUPFAM" id="SSF56176">
    <property type="entry name" value="FAD-binding/transporter-associated domain-like"/>
    <property type="match status" value="1"/>
</dbReference>
<dbReference type="InterPro" id="IPR007173">
    <property type="entry name" value="ALO_C"/>
</dbReference>
<dbReference type="GO" id="GO:0071949">
    <property type="term" value="F:FAD binding"/>
    <property type="evidence" value="ECO:0007669"/>
    <property type="project" value="InterPro"/>
</dbReference>
<dbReference type="EMBL" id="KQ087183">
    <property type="protein sequence ID" value="KLT45098.1"/>
    <property type="molecule type" value="Genomic_DNA"/>
</dbReference>
<dbReference type="InterPro" id="IPR006094">
    <property type="entry name" value="Oxid_FAD_bind_N"/>
</dbReference>
<dbReference type="GeneID" id="28982788"/>
<proteinExistence type="predicted"/>
<evidence type="ECO:0000256" key="3">
    <source>
        <dbReference type="ARBA" id="ARBA00023002"/>
    </source>
</evidence>
<evidence type="ECO:0000313" key="7">
    <source>
        <dbReference type="Proteomes" id="UP000053611"/>
    </source>
</evidence>
<dbReference type="GO" id="GO:0016020">
    <property type="term" value="C:membrane"/>
    <property type="evidence" value="ECO:0007669"/>
    <property type="project" value="InterPro"/>
</dbReference>
<reference evidence="6 7" key="1">
    <citation type="submission" date="2015-03" db="EMBL/GenBank/DDBJ databases">
        <title>Genomics and transcriptomics of the oil-accumulating basidiomycete yeast T. oleaginosus allow insights into substrate utilization and the diverse evolutionary trajectories of mating systems in fungi.</title>
        <authorList>
            <consortium name="DOE Joint Genome Institute"/>
            <person name="Kourist R."/>
            <person name="Kracht O."/>
            <person name="Bracharz F."/>
            <person name="Lipzen A."/>
            <person name="Nolan M."/>
            <person name="Ohm R."/>
            <person name="Grigoriev I."/>
            <person name="Sun S."/>
            <person name="Heitman J."/>
            <person name="Bruck T."/>
            <person name="Nowrousian M."/>
        </authorList>
    </citation>
    <scope>NUCLEOTIDE SEQUENCE [LARGE SCALE GENOMIC DNA]</scope>
    <source>
        <strain evidence="6 7">IBC0246</strain>
    </source>
</reference>
<organism evidence="6 7">
    <name type="scientific">Cutaneotrichosporon oleaginosum</name>
    <dbReference type="NCBI Taxonomy" id="879819"/>
    <lineage>
        <taxon>Eukaryota</taxon>
        <taxon>Fungi</taxon>
        <taxon>Dikarya</taxon>
        <taxon>Basidiomycota</taxon>
        <taxon>Agaricomycotina</taxon>
        <taxon>Tremellomycetes</taxon>
        <taxon>Trichosporonales</taxon>
        <taxon>Trichosporonaceae</taxon>
        <taxon>Cutaneotrichosporon</taxon>
    </lineage>
</organism>
<feature type="domain" description="FAD-binding PCMH-type" evidence="5">
    <location>
        <begin position="62"/>
        <end position="236"/>
    </location>
</feature>
<dbReference type="GO" id="GO:0005739">
    <property type="term" value="C:mitochondrion"/>
    <property type="evidence" value="ECO:0007669"/>
    <property type="project" value="TreeGrafter"/>
</dbReference>
<dbReference type="UniPathway" id="UPA00771">
    <property type="reaction ID" value="UER00766"/>
</dbReference>
<dbReference type="Gene3D" id="3.30.465.10">
    <property type="match status" value="1"/>
</dbReference>
<dbReference type="PIRSF" id="PIRSF000136">
    <property type="entry name" value="LGO_GLO"/>
    <property type="match status" value="1"/>
</dbReference>
<evidence type="ECO:0000256" key="2">
    <source>
        <dbReference type="ARBA" id="ARBA00013136"/>
    </source>
</evidence>
<comment type="pathway">
    <text evidence="1">Cofactor biosynthesis; D-erythroascorbate biosynthesis; dehydro-D-arabinono-1,4-lactone from D-arabinose: step 2/2.</text>
</comment>
<sequence>MAGVDPVAAAALSSAPYSASDLAALASSLATVPTETLRAALEACSVPSRSPLAVFTNWARTFECRPQRVFAPTTPLQCRQIAELARRDGATVHPVGVGHSPSDLGCTNGWLVRMEGVQGTLDISHTDRTATFQAGTTLHAVHASLAAAQPPLALRNIGSISDQTIGGLISTATHGSGVTYPVISADVRSLVLILPLPGAPVVRVSREADPALFAASQCGLGATGLILAVEITVEDAYRLEEVKDVYGVDEVIDSLDEISSSAQHVRVWWYASGGMVVARANRTYMPANPQPSLMGHILGYHVTQFLLFVSRFWRNFTPYVGKWAWWLAGRHSVTVDDGYKVFNFDCLFPQYTSEWALDAAAAADCLRALRDYVAEETADPNGQRVHFPVEIRWSAPDDIPLSPSYGRRTCWIGVVTYRPYGLPVPYRVFQTRFAQICAAHGGRPHWAKEHWLAPKDVEETYERFPEFRSVLQRVDPQGVLRSEYVRRHILGEDLPLRMFKRRP</sequence>
<dbReference type="STRING" id="879819.A0A0J0XVN1"/>
<dbReference type="PANTHER" id="PTHR43762:SF1">
    <property type="entry name" value="D-ARABINONO-1,4-LACTONE OXIDASE"/>
    <property type="match status" value="1"/>
</dbReference>
<dbReference type="InterPro" id="IPR016171">
    <property type="entry name" value="Vanillyl_alc_oxidase_C-sub2"/>
</dbReference>
<dbReference type="InterPro" id="IPR036318">
    <property type="entry name" value="FAD-bd_PCMH-like_sf"/>
</dbReference>
<name>A0A0J0XVN1_9TREE</name>
<evidence type="ECO:0000313" key="6">
    <source>
        <dbReference type="EMBL" id="KLT45098.1"/>
    </source>
</evidence>
<evidence type="ECO:0000259" key="5">
    <source>
        <dbReference type="PROSITE" id="PS51387"/>
    </source>
</evidence>
<dbReference type="InterPro" id="IPR016169">
    <property type="entry name" value="FAD-bd_PCMH_sub2"/>
</dbReference>
<gene>
    <name evidence="6" type="ORF">CC85DRAFT_283009</name>
</gene>
<dbReference type="InterPro" id="IPR016166">
    <property type="entry name" value="FAD-bd_PCMH"/>
</dbReference>
<dbReference type="EC" id="1.1.3.37" evidence="2"/>
<dbReference type="RefSeq" id="XP_018281589.1">
    <property type="nucleotide sequence ID" value="XM_018422185.1"/>
</dbReference>
<dbReference type="GO" id="GO:0003885">
    <property type="term" value="F:D-arabinono-1,4-lactone oxidase activity"/>
    <property type="evidence" value="ECO:0007669"/>
    <property type="project" value="UniProtKB-EC"/>
</dbReference>
<protein>
    <recommendedName>
        <fullName evidence="2">D-arabinono-1,4-lactone oxidase</fullName>
        <ecNumber evidence="2">1.1.3.37</ecNumber>
    </recommendedName>
    <alternativeName>
        <fullName evidence="4">L-galactono-gamma-lactone oxidase</fullName>
    </alternativeName>
</protein>
<dbReference type="PROSITE" id="PS51387">
    <property type="entry name" value="FAD_PCMH"/>
    <property type="match status" value="1"/>
</dbReference>
<dbReference type="Pfam" id="PF01565">
    <property type="entry name" value="FAD_binding_4"/>
    <property type="match status" value="1"/>
</dbReference>
<dbReference type="AlphaFoldDB" id="A0A0J0XVN1"/>
<dbReference type="Pfam" id="PF04030">
    <property type="entry name" value="ALO"/>
    <property type="match status" value="1"/>
</dbReference>
<dbReference type="PANTHER" id="PTHR43762">
    <property type="entry name" value="L-GULONOLACTONE OXIDASE"/>
    <property type="match status" value="1"/>
</dbReference>